<gene>
    <name evidence="1" type="ORF">EV200_101726</name>
</gene>
<proteinExistence type="predicted"/>
<dbReference type="Proteomes" id="UP000295684">
    <property type="component" value="Unassembled WGS sequence"/>
</dbReference>
<accession>A0A4R2HM39</accession>
<dbReference type="EMBL" id="SLWO01000001">
    <property type="protein sequence ID" value="TCO31277.1"/>
    <property type="molecule type" value="Genomic_DNA"/>
</dbReference>
<organism evidence="1 2">
    <name type="scientific">Pedobacter psychrotolerans</name>
    <dbReference type="NCBI Taxonomy" id="1843235"/>
    <lineage>
        <taxon>Bacteria</taxon>
        <taxon>Pseudomonadati</taxon>
        <taxon>Bacteroidota</taxon>
        <taxon>Sphingobacteriia</taxon>
        <taxon>Sphingobacteriales</taxon>
        <taxon>Sphingobacteriaceae</taxon>
        <taxon>Pedobacter</taxon>
    </lineage>
</organism>
<evidence type="ECO:0000313" key="1">
    <source>
        <dbReference type="EMBL" id="TCO31277.1"/>
    </source>
</evidence>
<name>A0A4R2HM39_9SPHI</name>
<dbReference type="AlphaFoldDB" id="A0A4R2HM39"/>
<comment type="caution">
    <text evidence="1">The sequence shown here is derived from an EMBL/GenBank/DDBJ whole genome shotgun (WGS) entry which is preliminary data.</text>
</comment>
<reference evidence="1 2" key="1">
    <citation type="submission" date="2019-03" db="EMBL/GenBank/DDBJ databases">
        <title>Genomic Encyclopedia of Type Strains, Phase IV (KMG-IV): sequencing the most valuable type-strain genomes for metagenomic binning, comparative biology and taxonomic classification.</title>
        <authorList>
            <person name="Goeker M."/>
        </authorList>
    </citation>
    <scope>NUCLEOTIDE SEQUENCE [LARGE SCALE GENOMIC DNA]</scope>
    <source>
        <strain evidence="1 2">DSM 103236</strain>
    </source>
</reference>
<protein>
    <submittedName>
        <fullName evidence="1">Uncharacterized protein</fullName>
    </submittedName>
</protein>
<evidence type="ECO:0000313" key="2">
    <source>
        <dbReference type="Proteomes" id="UP000295684"/>
    </source>
</evidence>
<sequence length="37" mass="4375">MSKGSVHKLWTDPLTQHKPNLLILFLIQKHKVMIEHI</sequence>